<dbReference type="GO" id="GO:0005634">
    <property type="term" value="C:nucleus"/>
    <property type="evidence" value="ECO:0007669"/>
    <property type="project" value="UniProtKB-SubCell"/>
</dbReference>
<dbReference type="EMBL" id="MU154524">
    <property type="protein sequence ID" value="KAF9501121.1"/>
    <property type="molecule type" value="Genomic_DNA"/>
</dbReference>
<dbReference type="AlphaFoldDB" id="A0A9P6ABJ8"/>
<comment type="caution">
    <text evidence="8">The sequence shown here is derived from an EMBL/GenBank/DDBJ whole genome shotgun (WGS) entry which is preliminary data.</text>
</comment>
<evidence type="ECO:0000256" key="6">
    <source>
        <dbReference type="SAM" id="MobiDB-lite"/>
    </source>
</evidence>
<dbReference type="OrthoDB" id="2123952at2759"/>
<name>A0A9P6ABJ8_PLEER</name>
<dbReference type="Pfam" id="PF00172">
    <property type="entry name" value="Zn_clus"/>
    <property type="match status" value="1"/>
</dbReference>
<comment type="subcellular location">
    <subcellularLocation>
        <location evidence="1">Nucleus</location>
    </subcellularLocation>
</comment>
<evidence type="ECO:0000256" key="5">
    <source>
        <dbReference type="ARBA" id="ARBA00023242"/>
    </source>
</evidence>
<dbReference type="CDD" id="cd00067">
    <property type="entry name" value="GAL4"/>
    <property type="match status" value="1"/>
</dbReference>
<reference evidence="8" key="1">
    <citation type="submission" date="2020-11" db="EMBL/GenBank/DDBJ databases">
        <authorList>
            <consortium name="DOE Joint Genome Institute"/>
            <person name="Ahrendt S."/>
            <person name="Riley R."/>
            <person name="Andreopoulos W."/>
            <person name="Labutti K."/>
            <person name="Pangilinan J."/>
            <person name="Ruiz-Duenas F.J."/>
            <person name="Barrasa J.M."/>
            <person name="Sanchez-Garcia M."/>
            <person name="Camarero S."/>
            <person name="Miyauchi S."/>
            <person name="Serrano A."/>
            <person name="Linde D."/>
            <person name="Babiker R."/>
            <person name="Drula E."/>
            <person name="Ayuso-Fernandez I."/>
            <person name="Pacheco R."/>
            <person name="Padilla G."/>
            <person name="Ferreira P."/>
            <person name="Barriuso J."/>
            <person name="Kellner H."/>
            <person name="Castanera R."/>
            <person name="Alfaro M."/>
            <person name="Ramirez L."/>
            <person name="Pisabarro A.G."/>
            <person name="Kuo A."/>
            <person name="Tritt A."/>
            <person name="Lipzen A."/>
            <person name="He G."/>
            <person name="Yan M."/>
            <person name="Ng V."/>
            <person name="Cullen D."/>
            <person name="Martin F."/>
            <person name="Rosso M.-N."/>
            <person name="Henrissat B."/>
            <person name="Hibbett D."/>
            <person name="Martinez A.T."/>
            <person name="Grigoriev I.V."/>
        </authorList>
    </citation>
    <scope>NUCLEOTIDE SEQUENCE</scope>
    <source>
        <strain evidence="8">ATCC 90797</strain>
    </source>
</reference>
<organism evidence="8 9">
    <name type="scientific">Pleurotus eryngii</name>
    <name type="common">Boletus of the steppes</name>
    <dbReference type="NCBI Taxonomy" id="5323"/>
    <lineage>
        <taxon>Eukaryota</taxon>
        <taxon>Fungi</taxon>
        <taxon>Dikarya</taxon>
        <taxon>Basidiomycota</taxon>
        <taxon>Agaricomycotina</taxon>
        <taxon>Agaricomycetes</taxon>
        <taxon>Agaricomycetidae</taxon>
        <taxon>Agaricales</taxon>
        <taxon>Pleurotineae</taxon>
        <taxon>Pleurotaceae</taxon>
        <taxon>Pleurotus</taxon>
    </lineage>
</organism>
<dbReference type="InterPro" id="IPR001138">
    <property type="entry name" value="Zn2Cys6_DnaBD"/>
</dbReference>
<dbReference type="CDD" id="cd12148">
    <property type="entry name" value="fungal_TF_MHR"/>
    <property type="match status" value="1"/>
</dbReference>
<accession>A0A9P6ABJ8</accession>
<evidence type="ECO:0000256" key="4">
    <source>
        <dbReference type="ARBA" id="ARBA00023163"/>
    </source>
</evidence>
<dbReference type="GO" id="GO:0000981">
    <property type="term" value="F:DNA-binding transcription factor activity, RNA polymerase II-specific"/>
    <property type="evidence" value="ECO:0007669"/>
    <property type="project" value="InterPro"/>
</dbReference>
<dbReference type="SMART" id="SM00906">
    <property type="entry name" value="Fungal_trans"/>
    <property type="match status" value="1"/>
</dbReference>
<sequence length="663" mass="73514">MALGSYIYMLSVRRNLVINLLFQIALNASFRRQIEFATTGDSLPLLQKKLKCDGVRPVCKQCSKMGRADLCEYDDKRRKSRTQKLREKLQFLEGHLRELENRRDLSNYNSTSASSTQHPTPNLEPSGFDHVFVADPSHGNQIGDFSVASGLELSELTQTADPAEQCQIPPGGIVLPRDATLFDNILEEVAPEWLNTSFQGDIDVSTNATGPPPISLTPGFNDLTLAINNLAPSNTIPPQDLPFDVKTSLINAFLAHRHQCWFDGDVTKVLTMSFGCSEPEPFHPALVNAIYLLGCHFSPSLGLSTWEEVFFKKTISDINAALAMSERLVDIVQASSLLSSYLYAKGRNLEAYGHTYAACRLAVGLGLHRLRATDISLTVDEPSSTGAASTFIQPREDLPSIPINPPWDAAEWRERVYAFWQAFSIDRCWSTAMGLPVALPNGTTPKDKLITPWLSQTVIGGGFSDTTLVPTHFGVRTSTISLRVKSVALYERAHRLADYPLEHRSGEKFLADLQTLAASFQTFTAAIPPFPGKELCRAHHPLVDVELLFVHTLIHVTSIYIAEAHPPLEAVPARKRQTILGAINTSGFLIEALSDDDYEFLDPFISVCWYHLTKVLRAEISDKVTHSPMLNTLIQALRKLGRYFPVAGDCLRKIELMLGVRSL</sequence>
<protein>
    <recommendedName>
        <fullName evidence="7">Xylanolytic transcriptional activator regulatory domain-containing protein</fullName>
    </recommendedName>
</protein>
<dbReference type="PANTHER" id="PTHR47338">
    <property type="entry name" value="ZN(II)2CYS6 TRANSCRIPTION FACTOR (EUROFUNG)-RELATED"/>
    <property type="match status" value="1"/>
</dbReference>
<feature type="compositionally biased region" description="Polar residues" evidence="6">
    <location>
        <begin position="106"/>
        <end position="120"/>
    </location>
</feature>
<keyword evidence="3" id="KW-0805">Transcription regulation</keyword>
<feature type="domain" description="Xylanolytic transcriptional activator regulatory" evidence="7">
    <location>
        <begin position="351"/>
        <end position="461"/>
    </location>
</feature>
<evidence type="ECO:0000256" key="2">
    <source>
        <dbReference type="ARBA" id="ARBA00022723"/>
    </source>
</evidence>
<keyword evidence="2" id="KW-0479">Metal-binding</keyword>
<evidence type="ECO:0000256" key="1">
    <source>
        <dbReference type="ARBA" id="ARBA00004123"/>
    </source>
</evidence>
<dbReference type="InterPro" id="IPR007219">
    <property type="entry name" value="XnlR_reg_dom"/>
</dbReference>
<feature type="region of interest" description="Disordered" evidence="6">
    <location>
        <begin position="103"/>
        <end position="133"/>
    </location>
</feature>
<dbReference type="PANTHER" id="PTHR47338:SF29">
    <property type="entry name" value="ZN(2)-C6 FUNGAL-TYPE DOMAIN-CONTAINING PROTEIN"/>
    <property type="match status" value="1"/>
</dbReference>
<keyword evidence="9" id="KW-1185">Reference proteome</keyword>
<evidence type="ECO:0000313" key="8">
    <source>
        <dbReference type="EMBL" id="KAF9501121.1"/>
    </source>
</evidence>
<proteinExistence type="predicted"/>
<dbReference type="Pfam" id="PF04082">
    <property type="entry name" value="Fungal_trans"/>
    <property type="match status" value="1"/>
</dbReference>
<dbReference type="Proteomes" id="UP000807025">
    <property type="component" value="Unassembled WGS sequence"/>
</dbReference>
<dbReference type="GO" id="GO:0008270">
    <property type="term" value="F:zinc ion binding"/>
    <property type="evidence" value="ECO:0007669"/>
    <property type="project" value="InterPro"/>
</dbReference>
<dbReference type="Gene3D" id="4.10.240.10">
    <property type="entry name" value="Zn(2)-C6 fungal-type DNA-binding domain"/>
    <property type="match status" value="1"/>
</dbReference>
<evidence type="ECO:0000313" key="9">
    <source>
        <dbReference type="Proteomes" id="UP000807025"/>
    </source>
</evidence>
<evidence type="ECO:0000259" key="7">
    <source>
        <dbReference type="SMART" id="SM00906"/>
    </source>
</evidence>
<keyword evidence="5" id="KW-0539">Nucleus</keyword>
<keyword evidence="4" id="KW-0804">Transcription</keyword>
<gene>
    <name evidence="8" type="ORF">BDN71DRAFT_836533</name>
</gene>
<dbReference type="GO" id="GO:0003677">
    <property type="term" value="F:DNA binding"/>
    <property type="evidence" value="ECO:0007669"/>
    <property type="project" value="InterPro"/>
</dbReference>
<evidence type="ECO:0000256" key="3">
    <source>
        <dbReference type="ARBA" id="ARBA00023015"/>
    </source>
</evidence>
<dbReference type="GO" id="GO:0006351">
    <property type="term" value="P:DNA-templated transcription"/>
    <property type="evidence" value="ECO:0007669"/>
    <property type="project" value="InterPro"/>
</dbReference>
<dbReference type="InterPro" id="IPR036864">
    <property type="entry name" value="Zn2-C6_fun-type_DNA-bd_sf"/>
</dbReference>
<dbReference type="InterPro" id="IPR050815">
    <property type="entry name" value="TF_fung"/>
</dbReference>